<name>A0A9R1V2I7_LACSA</name>
<organism evidence="2 3">
    <name type="scientific">Lactuca sativa</name>
    <name type="common">Garden lettuce</name>
    <dbReference type="NCBI Taxonomy" id="4236"/>
    <lineage>
        <taxon>Eukaryota</taxon>
        <taxon>Viridiplantae</taxon>
        <taxon>Streptophyta</taxon>
        <taxon>Embryophyta</taxon>
        <taxon>Tracheophyta</taxon>
        <taxon>Spermatophyta</taxon>
        <taxon>Magnoliopsida</taxon>
        <taxon>eudicotyledons</taxon>
        <taxon>Gunneridae</taxon>
        <taxon>Pentapetalae</taxon>
        <taxon>asterids</taxon>
        <taxon>campanulids</taxon>
        <taxon>Asterales</taxon>
        <taxon>Asteraceae</taxon>
        <taxon>Cichorioideae</taxon>
        <taxon>Cichorieae</taxon>
        <taxon>Lactucinae</taxon>
        <taxon>Lactuca</taxon>
    </lineage>
</organism>
<protein>
    <recommendedName>
        <fullName evidence="1">Increased DNA methylation 1 C-terminal domain-containing protein</fullName>
    </recommendedName>
</protein>
<dbReference type="Pfam" id="PF23209">
    <property type="entry name" value="IDM1_C"/>
    <property type="match status" value="1"/>
</dbReference>
<feature type="domain" description="Increased DNA methylation 1 C-terminal" evidence="1">
    <location>
        <begin position="110"/>
        <end position="189"/>
    </location>
</feature>
<evidence type="ECO:0000259" key="1">
    <source>
        <dbReference type="Pfam" id="PF23209"/>
    </source>
</evidence>
<keyword evidence="3" id="KW-1185">Reference proteome</keyword>
<dbReference type="PANTHER" id="PTHR47025">
    <property type="entry name" value="AUTOIMMUNE REGULATOR"/>
    <property type="match status" value="1"/>
</dbReference>
<evidence type="ECO:0000313" key="3">
    <source>
        <dbReference type="Proteomes" id="UP000235145"/>
    </source>
</evidence>
<dbReference type="InterPro" id="IPR056511">
    <property type="entry name" value="IDM1_C"/>
</dbReference>
<reference evidence="2 3" key="1">
    <citation type="journal article" date="2017" name="Nat. Commun.">
        <title>Genome assembly with in vitro proximity ligation data and whole-genome triplication in lettuce.</title>
        <authorList>
            <person name="Reyes-Chin-Wo S."/>
            <person name="Wang Z."/>
            <person name="Yang X."/>
            <person name="Kozik A."/>
            <person name="Arikit S."/>
            <person name="Song C."/>
            <person name="Xia L."/>
            <person name="Froenicke L."/>
            <person name="Lavelle D.O."/>
            <person name="Truco M.J."/>
            <person name="Xia R."/>
            <person name="Zhu S."/>
            <person name="Xu C."/>
            <person name="Xu H."/>
            <person name="Xu X."/>
            <person name="Cox K."/>
            <person name="Korf I."/>
            <person name="Meyers B.C."/>
            <person name="Michelmore R.W."/>
        </authorList>
    </citation>
    <scope>NUCLEOTIDE SEQUENCE [LARGE SCALE GENOMIC DNA]</scope>
    <source>
        <strain evidence="3">cv. Salinas</strain>
        <tissue evidence="2">Seedlings</tissue>
    </source>
</reference>
<gene>
    <name evidence="2" type="ORF">LSAT_V11C700363500</name>
</gene>
<sequence>MKLLFGNWFYSVDCGILNLVLERLVACGPVKVPNSLMGLIREKSMVCDANRNIISYSDVKWIILRGKEVSNENKVLFSQAVDIFHADNGRFRLHMSTLCYVDNACKLFGSPIVTTGMFRVFGANVAELPIVATNETNQGKRYFQLFFNCFEKLLRYLKVMRMVIPTAEDVKSMWIQKFGFQKVTPAQRNE</sequence>
<proteinExistence type="predicted"/>
<dbReference type="AlphaFoldDB" id="A0A9R1V2I7"/>
<comment type="caution">
    <text evidence="2">The sequence shown here is derived from an EMBL/GenBank/DDBJ whole genome shotgun (WGS) entry which is preliminary data.</text>
</comment>
<dbReference type="EMBL" id="NBSK02000007">
    <property type="protein sequence ID" value="KAJ0197081.1"/>
    <property type="molecule type" value="Genomic_DNA"/>
</dbReference>
<evidence type="ECO:0000313" key="2">
    <source>
        <dbReference type="EMBL" id="KAJ0197081.1"/>
    </source>
</evidence>
<dbReference type="Proteomes" id="UP000235145">
    <property type="component" value="Unassembled WGS sequence"/>
</dbReference>
<accession>A0A9R1V2I7</accession>
<dbReference type="PANTHER" id="PTHR47025:SF26">
    <property type="entry name" value="ZINC FINGER, RING_FYVE_PHD-TYPE, ACYL-COA N-ACYLTRANSFERASE, JAS TPL-BINDING DOMAIN PROTEIN-RELATED"/>
    <property type="match status" value="1"/>
</dbReference>